<name>A0A6H1ZP26_9ZZZZ</name>
<proteinExistence type="predicted"/>
<reference evidence="3" key="1">
    <citation type="submission" date="2020-03" db="EMBL/GenBank/DDBJ databases">
        <title>The deep terrestrial virosphere.</title>
        <authorList>
            <person name="Holmfeldt K."/>
            <person name="Nilsson E."/>
            <person name="Simone D."/>
            <person name="Lopez-Fernandez M."/>
            <person name="Wu X."/>
            <person name="de Brujin I."/>
            <person name="Lundin D."/>
            <person name="Andersson A."/>
            <person name="Bertilsson S."/>
            <person name="Dopson M."/>
        </authorList>
    </citation>
    <scope>NUCLEOTIDE SEQUENCE</scope>
    <source>
        <strain evidence="3">TM448A01244</strain>
    </source>
</reference>
<evidence type="ECO:0000313" key="3">
    <source>
        <dbReference type="EMBL" id="QJA49181.1"/>
    </source>
</evidence>
<keyword evidence="2" id="KW-0812">Transmembrane</keyword>
<dbReference type="AlphaFoldDB" id="A0A6H1ZP26"/>
<evidence type="ECO:0000256" key="2">
    <source>
        <dbReference type="SAM" id="Phobius"/>
    </source>
</evidence>
<keyword evidence="2" id="KW-0472">Membrane</keyword>
<feature type="transmembrane region" description="Helical" evidence="2">
    <location>
        <begin position="231"/>
        <end position="261"/>
    </location>
</feature>
<evidence type="ECO:0000256" key="1">
    <source>
        <dbReference type="SAM" id="MobiDB-lite"/>
    </source>
</evidence>
<gene>
    <name evidence="3" type="ORF">TM448A01244_0012</name>
</gene>
<protein>
    <submittedName>
        <fullName evidence="3">Uncharacterized protein</fullName>
    </submittedName>
</protein>
<keyword evidence="2" id="KW-1133">Transmembrane helix</keyword>
<dbReference type="EMBL" id="MT144122">
    <property type="protein sequence ID" value="QJA49181.1"/>
    <property type="molecule type" value="Genomic_DNA"/>
</dbReference>
<feature type="compositionally biased region" description="Pro residues" evidence="1">
    <location>
        <begin position="151"/>
        <end position="166"/>
    </location>
</feature>
<organism evidence="3">
    <name type="scientific">viral metagenome</name>
    <dbReference type="NCBI Taxonomy" id="1070528"/>
    <lineage>
        <taxon>unclassified sequences</taxon>
        <taxon>metagenomes</taxon>
        <taxon>organismal metagenomes</taxon>
    </lineage>
</organism>
<sequence>MRDAFTPLERAALDGLAWELSALAPDLAGQIAESLPGQRRVQGPVLVTETIVDRHRPNPPETTHGRLGTIHVQIDHLEHPMAFQAELVNGRLVALHGDAYGQDLSAVNLTGDVVDQVFRLRDDGHPVPYDLRDRADALRESSPLRRLQANPDPPPPEPRYAPPPDPTFDVLLGKTSGARPKPPSGGAAQGKSMSGSAGDLALAALFGKKIEGAPAADPTDPPSDDVTSVRIGIVALAVVIGLFLSLVMGFHPIFAAVPVFWVARALLRRPVVETIARALSARKA</sequence>
<feature type="region of interest" description="Disordered" evidence="1">
    <location>
        <begin position="139"/>
        <end position="195"/>
    </location>
</feature>
<accession>A0A6H1ZP26</accession>